<gene>
    <name evidence="2" type="ORF">ABUE31_18970</name>
</gene>
<comment type="caution">
    <text evidence="2">The sequence shown here is derived from an EMBL/GenBank/DDBJ whole genome shotgun (WGS) entry which is preliminary data.</text>
</comment>
<name>A0ABV3R4T9_9HYPH</name>
<feature type="signal peptide" evidence="1">
    <location>
        <begin position="1"/>
        <end position="25"/>
    </location>
</feature>
<organism evidence="2 3">
    <name type="scientific">Mesorhizobium marinum</name>
    <dbReference type="NCBI Taxonomy" id="3228790"/>
    <lineage>
        <taxon>Bacteria</taxon>
        <taxon>Pseudomonadati</taxon>
        <taxon>Pseudomonadota</taxon>
        <taxon>Alphaproteobacteria</taxon>
        <taxon>Hyphomicrobiales</taxon>
        <taxon>Phyllobacteriaceae</taxon>
        <taxon>Mesorhizobium</taxon>
    </lineage>
</organism>
<evidence type="ECO:0000256" key="1">
    <source>
        <dbReference type="SAM" id="SignalP"/>
    </source>
</evidence>
<proteinExistence type="predicted"/>
<evidence type="ECO:0000313" key="2">
    <source>
        <dbReference type="EMBL" id="MEW9808075.1"/>
    </source>
</evidence>
<reference evidence="2 3" key="1">
    <citation type="submission" date="2024-06" db="EMBL/GenBank/DDBJ databases">
        <authorList>
            <person name="Tuo L."/>
        </authorList>
    </citation>
    <scope>NUCLEOTIDE SEQUENCE [LARGE SCALE GENOMIC DNA]</scope>
    <source>
        <strain evidence="2 3">ZMM04-5</strain>
    </source>
</reference>
<dbReference type="RefSeq" id="WP_367725292.1">
    <property type="nucleotide sequence ID" value="NZ_JBFOCH010000010.1"/>
</dbReference>
<dbReference type="PROSITE" id="PS51257">
    <property type="entry name" value="PROKAR_LIPOPROTEIN"/>
    <property type="match status" value="1"/>
</dbReference>
<protein>
    <recommendedName>
        <fullName evidence="4">Lipoprotein</fullName>
    </recommendedName>
</protein>
<evidence type="ECO:0008006" key="4">
    <source>
        <dbReference type="Google" id="ProtNLM"/>
    </source>
</evidence>
<sequence>MLRLVALLSLLAVASCSSTQGGSNAAKPSTQGAGASVTLTDADRAAVEVAVRTRLADNAATFRTMIAQREANGSVVVCGYVNPGTGDTPFYGHLSGQSFTLADIGGPTERTIAVQQACHGRGIYI</sequence>
<dbReference type="Proteomes" id="UP001556196">
    <property type="component" value="Unassembled WGS sequence"/>
</dbReference>
<keyword evidence="3" id="KW-1185">Reference proteome</keyword>
<dbReference type="EMBL" id="JBFOCI010000006">
    <property type="protein sequence ID" value="MEW9808075.1"/>
    <property type="molecule type" value="Genomic_DNA"/>
</dbReference>
<evidence type="ECO:0000313" key="3">
    <source>
        <dbReference type="Proteomes" id="UP001556196"/>
    </source>
</evidence>
<accession>A0ABV3R4T9</accession>
<keyword evidence="1" id="KW-0732">Signal</keyword>
<feature type="chain" id="PRO_5046593541" description="Lipoprotein" evidence="1">
    <location>
        <begin position="26"/>
        <end position="125"/>
    </location>
</feature>